<dbReference type="EMBL" id="FNPZ01000004">
    <property type="protein sequence ID" value="SDZ39435.1"/>
    <property type="molecule type" value="Genomic_DNA"/>
</dbReference>
<evidence type="ECO:0000313" key="1">
    <source>
        <dbReference type="EMBL" id="SDZ39435.1"/>
    </source>
</evidence>
<gene>
    <name evidence="1" type="ORF">SAMN05216554_3521</name>
</gene>
<dbReference type="Proteomes" id="UP000198891">
    <property type="component" value="Unassembled WGS sequence"/>
</dbReference>
<keyword evidence="2" id="KW-1185">Reference proteome</keyword>
<protein>
    <submittedName>
        <fullName evidence="1">Uncharacterized protein</fullName>
    </submittedName>
</protein>
<name>A0A1H3SPF2_9MICO</name>
<proteinExistence type="predicted"/>
<evidence type="ECO:0000313" key="2">
    <source>
        <dbReference type="Proteomes" id="UP000198891"/>
    </source>
</evidence>
<accession>A0A1H3SPF2</accession>
<reference evidence="1 2" key="1">
    <citation type="submission" date="2016-10" db="EMBL/GenBank/DDBJ databases">
        <authorList>
            <person name="de Groot N.N."/>
        </authorList>
    </citation>
    <scope>NUCLEOTIDE SEQUENCE [LARGE SCALE GENOMIC DNA]</scope>
    <source>
        <strain evidence="1 2">CGMCC 4.3491</strain>
    </source>
</reference>
<organism evidence="1 2">
    <name type="scientific">Herbiconiux ginsengi</name>
    <dbReference type="NCBI Taxonomy" id="381665"/>
    <lineage>
        <taxon>Bacteria</taxon>
        <taxon>Bacillati</taxon>
        <taxon>Actinomycetota</taxon>
        <taxon>Actinomycetes</taxon>
        <taxon>Micrococcales</taxon>
        <taxon>Microbacteriaceae</taxon>
        <taxon>Herbiconiux</taxon>
    </lineage>
</organism>
<dbReference type="AlphaFoldDB" id="A0A1H3SPF2"/>
<sequence>MLIQITNTGGVALDNYLLAVQYGGPVYGMGVMPSETTLEIAGTTYPLSNPTFVDRSVFESRLYENTAGLAEDGVDFVAVRITGFIEGGGYSENCTLSVLLGDPYAEFPNFEFIGTSPQFVMKFVP</sequence>